<dbReference type="Pfam" id="PF00271">
    <property type="entry name" value="Helicase_C"/>
    <property type="match status" value="1"/>
</dbReference>
<dbReference type="InterPro" id="IPR006935">
    <property type="entry name" value="Helicase/UvrB_N"/>
</dbReference>
<dbReference type="CDD" id="cd18799">
    <property type="entry name" value="SF2_C_EcoAI-like"/>
    <property type="match status" value="1"/>
</dbReference>
<dbReference type="GO" id="GO:0061749">
    <property type="term" value="F:forked DNA-dependent helicase activity"/>
    <property type="evidence" value="ECO:0007669"/>
    <property type="project" value="TreeGrafter"/>
</dbReference>
<dbReference type="InterPro" id="IPR001650">
    <property type="entry name" value="Helicase_C-like"/>
</dbReference>
<dbReference type="SUPFAM" id="SSF52540">
    <property type="entry name" value="P-loop containing nucleoside triphosphate hydrolases"/>
    <property type="match status" value="1"/>
</dbReference>
<name>A0AAD4D069_ASPNN</name>
<dbReference type="Proteomes" id="UP001194746">
    <property type="component" value="Unassembled WGS sequence"/>
</dbReference>
<protein>
    <recommendedName>
        <fullName evidence="7">DEAD/DEAH box helicase</fullName>
    </recommendedName>
</protein>
<proteinExistence type="predicted"/>
<dbReference type="PANTHER" id="PTHR47396">
    <property type="entry name" value="TYPE I RESTRICTION ENZYME ECOKI R PROTEIN"/>
    <property type="match status" value="1"/>
</dbReference>
<organism evidence="5 6">
    <name type="scientific">Aspergillus nanangensis</name>
    <dbReference type="NCBI Taxonomy" id="2582783"/>
    <lineage>
        <taxon>Eukaryota</taxon>
        <taxon>Fungi</taxon>
        <taxon>Dikarya</taxon>
        <taxon>Ascomycota</taxon>
        <taxon>Pezizomycotina</taxon>
        <taxon>Eurotiomycetes</taxon>
        <taxon>Eurotiomycetidae</taxon>
        <taxon>Eurotiales</taxon>
        <taxon>Aspergillaceae</taxon>
        <taxon>Aspergillus</taxon>
        <taxon>Aspergillus subgen. Circumdati</taxon>
    </lineage>
</organism>
<evidence type="ECO:0000256" key="1">
    <source>
        <dbReference type="ARBA" id="ARBA00022806"/>
    </source>
</evidence>
<feature type="region of interest" description="Disordered" evidence="2">
    <location>
        <begin position="449"/>
        <end position="473"/>
    </location>
</feature>
<dbReference type="PANTHER" id="PTHR47396:SF1">
    <property type="entry name" value="ATP-DEPENDENT HELICASE IRC3-RELATED"/>
    <property type="match status" value="1"/>
</dbReference>
<dbReference type="GO" id="GO:0036121">
    <property type="term" value="F:double-stranded DNA helicase activity"/>
    <property type="evidence" value="ECO:0007669"/>
    <property type="project" value="TreeGrafter"/>
</dbReference>
<dbReference type="EMBL" id="VCAU01000002">
    <property type="protein sequence ID" value="KAF9895023.1"/>
    <property type="molecule type" value="Genomic_DNA"/>
</dbReference>
<evidence type="ECO:0000259" key="3">
    <source>
        <dbReference type="PROSITE" id="PS51192"/>
    </source>
</evidence>
<feature type="domain" description="Helicase C-terminal" evidence="4">
    <location>
        <begin position="301"/>
        <end position="457"/>
    </location>
</feature>
<dbReference type="CDD" id="cd18032">
    <property type="entry name" value="DEXHc_RE_I_III_res"/>
    <property type="match status" value="1"/>
</dbReference>
<evidence type="ECO:0008006" key="7">
    <source>
        <dbReference type="Google" id="ProtNLM"/>
    </source>
</evidence>
<evidence type="ECO:0000313" key="5">
    <source>
        <dbReference type="EMBL" id="KAF9895023.1"/>
    </source>
</evidence>
<dbReference type="GO" id="GO:0005524">
    <property type="term" value="F:ATP binding"/>
    <property type="evidence" value="ECO:0007669"/>
    <property type="project" value="InterPro"/>
</dbReference>
<accession>A0AAD4D069</accession>
<dbReference type="Pfam" id="PF04851">
    <property type="entry name" value="ResIII"/>
    <property type="match status" value="1"/>
</dbReference>
<comment type="caution">
    <text evidence="5">The sequence shown here is derived from an EMBL/GenBank/DDBJ whole genome shotgun (WGS) entry which is preliminary data.</text>
</comment>
<evidence type="ECO:0000256" key="2">
    <source>
        <dbReference type="SAM" id="MobiDB-lite"/>
    </source>
</evidence>
<keyword evidence="1" id="KW-0067">ATP-binding</keyword>
<dbReference type="InterPro" id="IPR027417">
    <property type="entry name" value="P-loop_NTPase"/>
</dbReference>
<dbReference type="GO" id="GO:0005759">
    <property type="term" value="C:mitochondrial matrix"/>
    <property type="evidence" value="ECO:0007669"/>
    <property type="project" value="TreeGrafter"/>
</dbReference>
<dbReference type="GO" id="GO:0000403">
    <property type="term" value="F:Y-form DNA binding"/>
    <property type="evidence" value="ECO:0007669"/>
    <property type="project" value="TreeGrafter"/>
</dbReference>
<dbReference type="AlphaFoldDB" id="A0AAD4D069"/>
<keyword evidence="1" id="KW-0378">Hydrolase</keyword>
<keyword evidence="1" id="KW-0547">Nucleotide-binding</keyword>
<reference evidence="5" key="1">
    <citation type="journal article" date="2019" name="Beilstein J. Org. Chem.">
        <title>Nanangenines: drimane sesquiterpenoids as the dominant metabolite cohort of a novel Australian fungus, Aspergillus nanangensis.</title>
        <authorList>
            <person name="Lacey H.J."/>
            <person name="Gilchrist C.L.M."/>
            <person name="Crombie A."/>
            <person name="Kalaitzis J.A."/>
            <person name="Vuong D."/>
            <person name="Rutledge P.J."/>
            <person name="Turner P."/>
            <person name="Pitt J.I."/>
            <person name="Lacey E."/>
            <person name="Chooi Y.H."/>
            <person name="Piggott A.M."/>
        </authorList>
    </citation>
    <scope>NUCLEOTIDE SEQUENCE</scope>
    <source>
        <strain evidence="5">MST-FP2251</strain>
    </source>
</reference>
<dbReference type="SMART" id="SM00487">
    <property type="entry name" value="DEXDc"/>
    <property type="match status" value="1"/>
</dbReference>
<dbReference type="InterPro" id="IPR050742">
    <property type="entry name" value="Helicase_Restrict-Modif_Enz"/>
</dbReference>
<sequence>MIRLRNLGPLPFHRVPRRPLLSSRDLWKPSLIPSCTPRRLDSTFAPDLPPPGLRPPPIVLRQYQEECIQAVLQYIAQGHKRLGISLATGAGKTVIFTKLIERISPRHENGHKTLILVHRRELVQQAAEHCRHAYPNSIVGIEMGNQRAPDSADIVVASIQSITRTDRLFRFNPANYKLVLVDEAHHVVARTYNHVLEHFGLDEGHKNNFDPNTPLLVGVSATFSRADGVSLGAAIDHIVYHKDYVDMIGERWLANAVFTTVKSGADLAGVRKESKAGDFVISSLSKAVNTAPINEITVRAWLANAYAIDKPRKSTLVFCVDIAHTRELADSFRKAGIDARYATSKTTQEARDNLIQTFKKGEFPVLLNCGLFTEGTDIPNVDCVLLARPTRSNNLLIQMIGRGLRLHTGKKDCHIIDMVATLSTGVLSTPTLFGLHPNEVLDKATGEELKQRKHAEDLTPTSDPDTHQPDLDSEDLDINLTFTKYDTIYDLLLDLKSDKHIRSFSPNAWVRVGENKHVLSGATGWLTVEKTHPSSSPIVDPNQGPAPWSVHHVTSFKSPTTEALQYTRPRLIASAPELESAVRAADTFAATEFEERYITTRKGWRRNPATTAQVAFLNKARIRDGRIQSTNMTRGQAADLITKLKFGAKSRFKKAMAKRLRAEEPSELEKLKMKTEVKVGPVKVVSNTRRQRQTSSIN</sequence>
<dbReference type="SMART" id="SM00490">
    <property type="entry name" value="HELICc"/>
    <property type="match status" value="1"/>
</dbReference>
<evidence type="ECO:0000313" key="6">
    <source>
        <dbReference type="Proteomes" id="UP001194746"/>
    </source>
</evidence>
<evidence type="ECO:0000259" key="4">
    <source>
        <dbReference type="PROSITE" id="PS51194"/>
    </source>
</evidence>
<keyword evidence="6" id="KW-1185">Reference proteome</keyword>
<dbReference type="GO" id="GO:0016787">
    <property type="term" value="F:hydrolase activity"/>
    <property type="evidence" value="ECO:0007669"/>
    <property type="project" value="InterPro"/>
</dbReference>
<dbReference type="PROSITE" id="PS51192">
    <property type="entry name" value="HELICASE_ATP_BIND_1"/>
    <property type="match status" value="1"/>
</dbReference>
<dbReference type="Gene3D" id="3.40.50.300">
    <property type="entry name" value="P-loop containing nucleotide triphosphate hydrolases"/>
    <property type="match status" value="2"/>
</dbReference>
<dbReference type="InterPro" id="IPR014001">
    <property type="entry name" value="Helicase_ATP-bd"/>
</dbReference>
<keyword evidence="1" id="KW-0347">Helicase</keyword>
<gene>
    <name evidence="5" type="ORF">FE257_004651</name>
</gene>
<dbReference type="PROSITE" id="PS51194">
    <property type="entry name" value="HELICASE_CTER"/>
    <property type="match status" value="1"/>
</dbReference>
<feature type="domain" description="Helicase ATP-binding" evidence="3">
    <location>
        <begin position="73"/>
        <end position="241"/>
    </location>
</feature>
<dbReference type="GO" id="GO:0070125">
    <property type="term" value="P:mitochondrial translational elongation"/>
    <property type="evidence" value="ECO:0007669"/>
    <property type="project" value="TreeGrafter"/>
</dbReference>
<dbReference type="GO" id="GO:0032042">
    <property type="term" value="P:mitochondrial DNA metabolic process"/>
    <property type="evidence" value="ECO:0007669"/>
    <property type="project" value="TreeGrafter"/>
</dbReference>
<reference evidence="5" key="2">
    <citation type="submission" date="2020-02" db="EMBL/GenBank/DDBJ databases">
        <authorList>
            <person name="Gilchrist C.L.M."/>
            <person name="Chooi Y.-H."/>
        </authorList>
    </citation>
    <scope>NUCLEOTIDE SEQUENCE</scope>
    <source>
        <strain evidence="5">MST-FP2251</strain>
    </source>
</reference>